<evidence type="ECO:0000313" key="7">
    <source>
        <dbReference type="EMBL" id="GKY86654.1"/>
    </source>
</evidence>
<feature type="transmembrane region" description="Helical" evidence="6">
    <location>
        <begin position="42"/>
        <end position="66"/>
    </location>
</feature>
<dbReference type="PANTHER" id="PTHR30086:SF20">
    <property type="entry name" value="ARGININE EXPORTER PROTEIN ARGO-RELATED"/>
    <property type="match status" value="1"/>
</dbReference>
<dbReference type="InterPro" id="IPR001123">
    <property type="entry name" value="LeuE-type"/>
</dbReference>
<feature type="transmembrane region" description="Helical" evidence="6">
    <location>
        <begin position="6"/>
        <end position="30"/>
    </location>
</feature>
<dbReference type="Pfam" id="PF01810">
    <property type="entry name" value="LysE"/>
    <property type="match status" value="1"/>
</dbReference>
<dbReference type="PIRSF" id="PIRSF006324">
    <property type="entry name" value="LeuE"/>
    <property type="match status" value="1"/>
</dbReference>
<keyword evidence="5 6" id="KW-0472">Membrane</keyword>
<evidence type="ECO:0000256" key="1">
    <source>
        <dbReference type="ARBA" id="ARBA00004651"/>
    </source>
</evidence>
<keyword evidence="2" id="KW-1003">Cell membrane</keyword>
<sequence>MLLGLDWLTVASFLGAGVLLNLTPGADVMFASASGMSGGPRVGVAAAFGVALGGLMHSVLAAAGLAVILQANPLAYDVVRYAGAAYLLFLAVKSWRAGPPDEAQGVARLGRAIRRGFVTNALNPKVALFVLAFLPQFTRPEAGPVWAQILLLGGLFSTTGFFITAGYGVLAGVAGQALGRAAGWLDRVAAIVFGALALRLLLD</sequence>
<keyword evidence="3 6" id="KW-0812">Transmembrane</keyword>
<evidence type="ECO:0000313" key="8">
    <source>
        <dbReference type="Proteomes" id="UP001144205"/>
    </source>
</evidence>
<comment type="caution">
    <text evidence="7">The sequence shown here is derived from an EMBL/GenBank/DDBJ whole genome shotgun (WGS) entry which is preliminary data.</text>
</comment>
<feature type="transmembrane region" description="Helical" evidence="6">
    <location>
        <begin position="184"/>
        <end position="202"/>
    </location>
</feature>
<proteinExistence type="predicted"/>
<keyword evidence="4 6" id="KW-1133">Transmembrane helix</keyword>
<keyword evidence="8" id="KW-1185">Reference proteome</keyword>
<evidence type="ECO:0000256" key="6">
    <source>
        <dbReference type="SAM" id="Phobius"/>
    </source>
</evidence>
<comment type="subcellular location">
    <subcellularLocation>
        <location evidence="1">Cell membrane</location>
        <topology evidence="1">Multi-pass membrane protein</topology>
    </subcellularLocation>
</comment>
<dbReference type="PANTHER" id="PTHR30086">
    <property type="entry name" value="ARGININE EXPORTER PROTEIN ARGO"/>
    <property type="match status" value="1"/>
</dbReference>
<evidence type="ECO:0000256" key="5">
    <source>
        <dbReference type="ARBA" id="ARBA00023136"/>
    </source>
</evidence>
<dbReference type="EMBL" id="BROH01000001">
    <property type="protein sequence ID" value="GKY86654.1"/>
    <property type="molecule type" value="Genomic_DNA"/>
</dbReference>
<dbReference type="Proteomes" id="UP001144205">
    <property type="component" value="Unassembled WGS sequence"/>
</dbReference>
<evidence type="ECO:0000256" key="2">
    <source>
        <dbReference type="ARBA" id="ARBA00022475"/>
    </source>
</evidence>
<name>A0ABQ5LNT2_9RHOB</name>
<evidence type="ECO:0000256" key="4">
    <source>
        <dbReference type="ARBA" id="ARBA00022989"/>
    </source>
</evidence>
<feature type="transmembrane region" description="Helical" evidence="6">
    <location>
        <begin position="146"/>
        <end position="172"/>
    </location>
</feature>
<accession>A0ABQ5LNT2</accession>
<reference evidence="7" key="1">
    <citation type="journal article" date="2023" name="Int. J. Syst. Evol. Microbiol.">
        <title>Sinisalibacter aestuarii sp. nov., isolated from estuarine sediment of the Arakawa River.</title>
        <authorList>
            <person name="Arafat S.T."/>
            <person name="Hirano S."/>
            <person name="Sato A."/>
            <person name="Takeuchi K."/>
            <person name="Yasuda T."/>
            <person name="Terahara T."/>
            <person name="Hamada M."/>
            <person name="Kobayashi T."/>
        </authorList>
    </citation>
    <scope>NUCLEOTIDE SEQUENCE</scope>
    <source>
        <strain evidence="7">B-399</strain>
    </source>
</reference>
<feature type="transmembrane region" description="Helical" evidence="6">
    <location>
        <begin position="116"/>
        <end position="134"/>
    </location>
</feature>
<gene>
    <name evidence="7" type="ORF">STA1M1_05230</name>
</gene>
<evidence type="ECO:0000256" key="3">
    <source>
        <dbReference type="ARBA" id="ARBA00022692"/>
    </source>
</evidence>
<protein>
    <submittedName>
        <fullName evidence="7">Threonine transporter RhtB</fullName>
    </submittedName>
</protein>
<organism evidence="7 8">
    <name type="scientific">Sinisalibacter aestuarii</name>
    <dbReference type="NCBI Taxonomy" id="2949426"/>
    <lineage>
        <taxon>Bacteria</taxon>
        <taxon>Pseudomonadati</taxon>
        <taxon>Pseudomonadota</taxon>
        <taxon>Alphaproteobacteria</taxon>
        <taxon>Rhodobacterales</taxon>
        <taxon>Roseobacteraceae</taxon>
        <taxon>Sinisalibacter</taxon>
    </lineage>
</organism>